<dbReference type="EMBL" id="VFPJ01000001">
    <property type="protein sequence ID" value="TQM41102.1"/>
    <property type="molecule type" value="Genomic_DNA"/>
</dbReference>
<dbReference type="AlphaFoldDB" id="A0A543G4U2"/>
<dbReference type="SUPFAM" id="SSF69572">
    <property type="entry name" value="Activating enzymes of the ubiquitin-like proteins"/>
    <property type="match status" value="1"/>
</dbReference>
<proteinExistence type="predicted"/>
<evidence type="ECO:0000313" key="2">
    <source>
        <dbReference type="Proteomes" id="UP000320773"/>
    </source>
</evidence>
<protein>
    <submittedName>
        <fullName evidence="1">Bacteriocin biosynthesis cyclodehydratase domain-containing protein</fullName>
    </submittedName>
</protein>
<dbReference type="RefSeq" id="WP_089081781.1">
    <property type="nucleotide sequence ID" value="NZ_VFPJ01000001.1"/>
</dbReference>
<dbReference type="InterPro" id="IPR035985">
    <property type="entry name" value="Ubiquitin-activating_enz"/>
</dbReference>
<dbReference type="Gene3D" id="3.40.50.720">
    <property type="entry name" value="NAD(P)-binding Rossmann-like Domain"/>
    <property type="match status" value="1"/>
</dbReference>
<reference evidence="1 2" key="1">
    <citation type="submission" date="2019-06" db="EMBL/GenBank/DDBJ databases">
        <title>Genomic Encyclopedia of Archaeal and Bacterial Type Strains, Phase II (KMG-II): from individual species to whole genera.</title>
        <authorList>
            <person name="Goeker M."/>
        </authorList>
    </citation>
    <scope>NUCLEOTIDE SEQUENCE [LARGE SCALE GENOMIC DNA]</scope>
    <source>
        <strain evidence="1 2">DSM 24789</strain>
    </source>
</reference>
<dbReference type="GO" id="GO:0008641">
    <property type="term" value="F:ubiquitin-like modifier activating enzyme activity"/>
    <property type="evidence" value="ECO:0007669"/>
    <property type="project" value="InterPro"/>
</dbReference>
<dbReference type="Proteomes" id="UP000320773">
    <property type="component" value="Unassembled WGS sequence"/>
</dbReference>
<comment type="caution">
    <text evidence="1">The sequence shown here is derived from an EMBL/GenBank/DDBJ whole genome shotgun (WGS) entry which is preliminary data.</text>
</comment>
<sequence>MEIIIKNWKIYKNNEEQYILSSNGDITQRLAGEHAYSIATVLKVIQKHKSLNVAKAELMNEFEEIVIDNIFEWLEYNNFYSLNRSNSSYKINFIGEFSYKSKKLEQLIEALPENLKLGKIINLSIENTDLTIEKNCFNILVAPFWFNKKNINSISQQMIKSGEDFLYVEFYNNGISLGPLMNTSKGTPCLNCVNKRKLYNISNPKVIIENLIDTNNIDFNQIDVFENGNAKINSSLIINELNKILFQKSKMLYNKSIFFDFQNYSSQYFVVNKVPNCEVCNPNVTYNPL</sequence>
<organism evidence="1 2">
    <name type="scientific">Flavobacterium branchiophilum</name>
    <dbReference type="NCBI Taxonomy" id="55197"/>
    <lineage>
        <taxon>Bacteria</taxon>
        <taxon>Pseudomonadati</taxon>
        <taxon>Bacteroidota</taxon>
        <taxon>Flavobacteriia</taxon>
        <taxon>Flavobacteriales</taxon>
        <taxon>Flavobacteriaceae</taxon>
        <taxon>Flavobacterium</taxon>
    </lineage>
</organism>
<name>A0A543G4U2_9FLAO</name>
<gene>
    <name evidence="1" type="ORF">BC670_2036</name>
</gene>
<evidence type="ECO:0000313" key="1">
    <source>
        <dbReference type="EMBL" id="TQM41102.1"/>
    </source>
</evidence>
<accession>A0A543G4U2</accession>